<sequence>MAHGMPQCVPFLLTKETSMRAIIGRAVAASALAVIAIAPLAGTAAASTVDQTAKSTVAADRCWRHHGHVYCDDGPWYHHHHGVGVGVGVGLGLGVLL</sequence>
<evidence type="ECO:0000313" key="2">
    <source>
        <dbReference type="Proteomes" id="UP000638353"/>
    </source>
</evidence>
<protein>
    <submittedName>
        <fullName evidence="1">Uncharacterized protein</fullName>
    </submittedName>
</protein>
<evidence type="ECO:0000313" key="1">
    <source>
        <dbReference type="EMBL" id="GHD09283.1"/>
    </source>
</evidence>
<organism evidence="1 2">
    <name type="scientific">Streptomyces finlayi</name>
    <dbReference type="NCBI Taxonomy" id="67296"/>
    <lineage>
        <taxon>Bacteria</taxon>
        <taxon>Bacillati</taxon>
        <taxon>Actinomycetota</taxon>
        <taxon>Actinomycetes</taxon>
        <taxon>Kitasatosporales</taxon>
        <taxon>Streptomycetaceae</taxon>
        <taxon>Streptomyces</taxon>
    </lineage>
</organism>
<comment type="caution">
    <text evidence="1">The sequence shown here is derived from an EMBL/GenBank/DDBJ whole genome shotgun (WGS) entry which is preliminary data.</text>
</comment>
<name>A0A918X3Y3_9ACTN</name>
<proteinExistence type="predicted"/>
<gene>
    <name evidence="1" type="ORF">GCM10010334_63450</name>
</gene>
<dbReference type="EMBL" id="BMVC01000015">
    <property type="protein sequence ID" value="GHD09283.1"/>
    <property type="molecule type" value="Genomic_DNA"/>
</dbReference>
<accession>A0A918X3Y3</accession>
<dbReference type="AlphaFoldDB" id="A0A918X3Y3"/>
<dbReference type="Proteomes" id="UP000638353">
    <property type="component" value="Unassembled WGS sequence"/>
</dbReference>
<reference evidence="1" key="1">
    <citation type="journal article" date="2014" name="Int. J. Syst. Evol. Microbiol.">
        <title>Complete genome sequence of Corynebacterium casei LMG S-19264T (=DSM 44701T), isolated from a smear-ripened cheese.</title>
        <authorList>
            <consortium name="US DOE Joint Genome Institute (JGI-PGF)"/>
            <person name="Walter F."/>
            <person name="Albersmeier A."/>
            <person name="Kalinowski J."/>
            <person name="Ruckert C."/>
        </authorList>
    </citation>
    <scope>NUCLEOTIDE SEQUENCE</scope>
    <source>
        <strain evidence="1">JCM 4637</strain>
    </source>
</reference>
<reference evidence="1" key="2">
    <citation type="submission" date="2020-09" db="EMBL/GenBank/DDBJ databases">
        <authorList>
            <person name="Sun Q."/>
            <person name="Ohkuma M."/>
        </authorList>
    </citation>
    <scope>NUCLEOTIDE SEQUENCE</scope>
    <source>
        <strain evidence="1">JCM 4637</strain>
    </source>
</reference>